<evidence type="ECO:0000313" key="2">
    <source>
        <dbReference type="Proteomes" id="UP000007735"/>
    </source>
</evidence>
<dbReference type="KEGG" id="sfh:SFHH103_03375"/>
<evidence type="ECO:0000313" key="1">
    <source>
        <dbReference type="EMBL" id="CCE97867.1"/>
    </source>
</evidence>
<dbReference type="EMBL" id="HE616890">
    <property type="protein sequence ID" value="CCE97867.1"/>
    <property type="molecule type" value="Genomic_DNA"/>
</dbReference>
<proteinExistence type="predicted"/>
<dbReference type="RefSeq" id="WP_014330253.1">
    <property type="nucleotide sequence ID" value="NC_016812.1"/>
</dbReference>
<dbReference type="eggNOG" id="ENOG502Z91W">
    <property type="taxonomic scope" value="Bacteria"/>
</dbReference>
<organism evidence="1 2">
    <name type="scientific">Sinorhizobium fredii (strain HH103)</name>
    <dbReference type="NCBI Taxonomy" id="1117943"/>
    <lineage>
        <taxon>Bacteria</taxon>
        <taxon>Pseudomonadati</taxon>
        <taxon>Pseudomonadota</taxon>
        <taxon>Alphaproteobacteria</taxon>
        <taxon>Hyphomicrobiales</taxon>
        <taxon>Rhizobiaceae</taxon>
        <taxon>Sinorhizobium/Ensifer group</taxon>
        <taxon>Sinorhizobium</taxon>
    </lineage>
</organism>
<reference evidence="1 2" key="1">
    <citation type="journal article" date="2012" name="J. Bacteriol.">
        <title>Genome sequence of the soybean symbiont Sinorhizobium fredii HH103.</title>
        <authorList>
            <person name="Weidner S."/>
            <person name="Becker A."/>
            <person name="Bonilla I."/>
            <person name="Jaenicke S."/>
            <person name="Lloret J."/>
            <person name="Margaret I."/>
            <person name="Puhler A."/>
            <person name="Ruiz-Sainz J.E."/>
            <person name="Schneiker-Bekel S."/>
            <person name="Szczepanowski R."/>
            <person name="Vinardell J.M."/>
            <person name="Zehner S."/>
            <person name="Gottfert M."/>
        </authorList>
    </citation>
    <scope>NUCLEOTIDE SEQUENCE [LARGE SCALE GENOMIC DNA]</scope>
    <source>
        <strain evidence="1 2">HH103</strain>
    </source>
</reference>
<dbReference type="HOGENOM" id="CLU_082648_0_0_5"/>
<accession>G9A3B9</accession>
<sequence length="303" mass="33629">MRYQLDAREYKLLLDPERFRNIPAETGAGILWEQQLKPIIEARLDLRNGGEPRYEGKLKKRTERTVRYWDTRDCVLTRADLTLRERLPVDCEVNSDAPPEITLKLRMGDLFVVAQTELPSSHGARPTFEEDIAPHEVDDPKPGKQSVIVPAKRAIRSRFARSTTQTTDWSPTQRTLGSLSMLYPSIHEIVEAQGAPFIPNNPLVSGPEISELVYKGAQVRLGAGVIGKFALTLWYVRSEFSAPTVAEISFKCDTIDGDMPGGAARRALALFLGMQIDLGGWVNSKHSSKTALALPGECGTSVE</sequence>
<dbReference type="AlphaFoldDB" id="G9A3B9"/>
<dbReference type="Proteomes" id="UP000007735">
    <property type="component" value="Chromosome"/>
</dbReference>
<name>G9A3B9_SINF1</name>
<protein>
    <submittedName>
        <fullName evidence="1">Uncharacterized protein</fullName>
    </submittedName>
</protein>
<dbReference type="STRING" id="1117943.SFHH103_03375"/>
<gene>
    <name evidence="1" type="ordered locus">SFHH103_03375</name>
</gene>